<dbReference type="Proteomes" id="UP000478052">
    <property type="component" value="Unassembled WGS sequence"/>
</dbReference>
<evidence type="ECO:0000256" key="1">
    <source>
        <dbReference type="SAM" id="MobiDB-lite"/>
    </source>
</evidence>
<evidence type="ECO:0000313" key="2">
    <source>
        <dbReference type="EMBL" id="KAF0718270.1"/>
    </source>
</evidence>
<comment type="caution">
    <text evidence="2">The sequence shown here is derived from an EMBL/GenBank/DDBJ whole genome shotgun (WGS) entry which is preliminary data.</text>
</comment>
<dbReference type="OrthoDB" id="6643230at2759"/>
<accession>A0A6G0W3P1</accession>
<proteinExistence type="predicted"/>
<dbReference type="AlphaFoldDB" id="A0A6G0W3P1"/>
<feature type="region of interest" description="Disordered" evidence="1">
    <location>
        <begin position="69"/>
        <end position="101"/>
    </location>
</feature>
<evidence type="ECO:0000313" key="3">
    <source>
        <dbReference type="Proteomes" id="UP000478052"/>
    </source>
</evidence>
<keyword evidence="3" id="KW-1185">Reference proteome</keyword>
<feature type="compositionally biased region" description="Polar residues" evidence="1">
    <location>
        <begin position="69"/>
        <end position="87"/>
    </location>
</feature>
<reference evidence="2 3" key="1">
    <citation type="submission" date="2019-08" db="EMBL/GenBank/DDBJ databases">
        <title>Whole genome of Aphis craccivora.</title>
        <authorList>
            <person name="Voronova N.V."/>
            <person name="Shulinski R.S."/>
            <person name="Bandarenka Y.V."/>
            <person name="Zhorov D.G."/>
            <person name="Warner D."/>
        </authorList>
    </citation>
    <scope>NUCLEOTIDE SEQUENCE [LARGE SCALE GENOMIC DNA]</scope>
    <source>
        <strain evidence="2">180601</strain>
        <tissue evidence="2">Whole Body</tissue>
    </source>
</reference>
<name>A0A6G0W3P1_APHCR</name>
<organism evidence="2 3">
    <name type="scientific">Aphis craccivora</name>
    <name type="common">Cowpea aphid</name>
    <dbReference type="NCBI Taxonomy" id="307492"/>
    <lineage>
        <taxon>Eukaryota</taxon>
        <taxon>Metazoa</taxon>
        <taxon>Ecdysozoa</taxon>
        <taxon>Arthropoda</taxon>
        <taxon>Hexapoda</taxon>
        <taxon>Insecta</taxon>
        <taxon>Pterygota</taxon>
        <taxon>Neoptera</taxon>
        <taxon>Paraneoptera</taxon>
        <taxon>Hemiptera</taxon>
        <taxon>Sternorrhyncha</taxon>
        <taxon>Aphidomorpha</taxon>
        <taxon>Aphidoidea</taxon>
        <taxon>Aphididae</taxon>
        <taxon>Aphidini</taxon>
        <taxon>Aphis</taxon>
        <taxon>Aphis</taxon>
    </lineage>
</organism>
<gene>
    <name evidence="2" type="ORF">FWK35_00036938</name>
</gene>
<sequence>MAAEQSIMVHIPLQKMRWKPSPQQTINKIELTLIDKYLTCEQRKQIAKFYRDEAARHTRYNLEPSWNLPPSIQAIKTSTPAPIQATKTQPTQDPDIPPDNRETVNSLLVEQRGSYSELKQKMLTNPSLVRNQETMSNTQIKRQLYKEKTKYLRQLKKLHHHTSQ</sequence>
<dbReference type="EMBL" id="VUJU01009697">
    <property type="protein sequence ID" value="KAF0718270.1"/>
    <property type="molecule type" value="Genomic_DNA"/>
</dbReference>
<protein>
    <submittedName>
        <fullName evidence="2">Uncharacterized protein</fullName>
    </submittedName>
</protein>